<sequence length="593" mass="67635">MENMPQSMKTAHVLFESYLHHDIPDVNYEEYDFVVIFITLRHIFFKAAVPIEGIQPSELAWTRLVTEDGARQYIDNCGNLIHQVMDKFQDLTSKSSLLFVSFIEPSTNYNGILVDNFSMTNPVMLVRELNRKISDKTKEMSNAYYVDINDVLSAGGRIKIQDDSFTHMAHASYMPVGTNPLDDMRIQPAYSPGDLYDVQTGWREILPAIGRRMIDAMDIIRQVDPIKLLIVDLDDTLWRGIAADDDKPHWEYVEGWPLGMVEALLVFKKRGGLLAICSANDEPTARKRFLEIFGSNISMDDFVSVRINYNSKNENISEILDEVNILPQNTLFIDDNPREIEAVKHVFPEMRTLSSSHLEWRSLILTSPVMQVARITTESVNRTRATQAKINRDVGMRSLDREEWLQSLELRQRNIVIQSSEHENFGRAFELINKTNQFNTTGKRWSHSDMSALFDDGGYLVAAFLRDKTVNNGLISVAIVSGNEIVQTVLSCRVFRLGAEIALGHTVIALILKDHPQAVARMVDTGRNMTCHDYYERLGMKLSQDIFTTSDVPAYPAWIKDEGEPSVRPDLAETGETSEPPKRKGMFRWFRGR</sequence>
<feature type="compositionally biased region" description="Basic and acidic residues" evidence="1">
    <location>
        <begin position="561"/>
        <end position="571"/>
    </location>
</feature>
<dbReference type="InterPro" id="IPR010037">
    <property type="entry name" value="FkbH_domain"/>
</dbReference>
<dbReference type="EMBL" id="JANGSQ010000091">
    <property type="protein sequence ID" value="MCW4589885.1"/>
    <property type="molecule type" value="Genomic_DNA"/>
</dbReference>
<dbReference type="NCBIfam" id="TIGR01681">
    <property type="entry name" value="HAD-SF-IIIC"/>
    <property type="match status" value="1"/>
</dbReference>
<dbReference type="InterPro" id="IPR036412">
    <property type="entry name" value="HAD-like_sf"/>
</dbReference>
<dbReference type="InterPro" id="IPR010033">
    <property type="entry name" value="HAD_SF_ppase_IIIC"/>
</dbReference>
<dbReference type="InterPro" id="IPR036514">
    <property type="entry name" value="SGNH_hydro_sf"/>
</dbReference>
<dbReference type="Gene3D" id="3.40.50.1110">
    <property type="entry name" value="SGNH hydrolase"/>
    <property type="match status" value="1"/>
</dbReference>
<reference evidence="2 3" key="1">
    <citation type="submission" date="2022-07" db="EMBL/GenBank/DDBJ databases">
        <title>Genome stability of Gluconacetobacter entanii AV429.</title>
        <authorList>
            <person name="Trcek J."/>
            <person name="Cepec E."/>
        </authorList>
    </citation>
    <scope>NUCLEOTIDE SEQUENCE [LARGE SCALE GENOMIC DNA]</scope>
    <source>
        <strain evidence="2 3">AV429_2022</strain>
    </source>
</reference>
<dbReference type="Proteomes" id="UP001526337">
    <property type="component" value="Unassembled WGS sequence"/>
</dbReference>
<comment type="caution">
    <text evidence="2">The sequence shown here is derived from an EMBL/GenBank/DDBJ whole genome shotgun (WGS) entry which is preliminary data.</text>
</comment>
<evidence type="ECO:0000256" key="1">
    <source>
        <dbReference type="SAM" id="MobiDB-lite"/>
    </source>
</evidence>
<proteinExistence type="predicted"/>
<dbReference type="NCBIfam" id="TIGR01686">
    <property type="entry name" value="FkbH"/>
    <property type="match status" value="1"/>
</dbReference>
<name>A0ABT3K3C1_9PROT</name>
<gene>
    <name evidence="2" type="ORF">NO263_04745</name>
</gene>
<evidence type="ECO:0000313" key="3">
    <source>
        <dbReference type="Proteomes" id="UP001526337"/>
    </source>
</evidence>
<dbReference type="Pfam" id="PF00702">
    <property type="entry name" value="Hydrolase"/>
    <property type="match status" value="1"/>
</dbReference>
<organism evidence="2 3">
    <name type="scientific">Gluconacetobacter entanii</name>
    <dbReference type="NCBI Taxonomy" id="108528"/>
    <lineage>
        <taxon>Bacteria</taxon>
        <taxon>Pseudomonadati</taxon>
        <taxon>Pseudomonadota</taxon>
        <taxon>Alphaproteobacteria</taxon>
        <taxon>Acetobacterales</taxon>
        <taxon>Acetobacteraceae</taxon>
        <taxon>Gluconacetobacter</taxon>
    </lineage>
</organism>
<dbReference type="SUPFAM" id="SSF56784">
    <property type="entry name" value="HAD-like"/>
    <property type="match status" value="1"/>
</dbReference>
<feature type="compositionally biased region" description="Basic residues" evidence="1">
    <location>
        <begin position="583"/>
        <end position="593"/>
    </location>
</feature>
<dbReference type="Gene3D" id="3.40.50.1000">
    <property type="entry name" value="HAD superfamily/HAD-like"/>
    <property type="match status" value="1"/>
</dbReference>
<keyword evidence="3" id="KW-1185">Reference proteome</keyword>
<feature type="region of interest" description="Disordered" evidence="1">
    <location>
        <begin position="561"/>
        <end position="593"/>
    </location>
</feature>
<evidence type="ECO:0000313" key="2">
    <source>
        <dbReference type="EMBL" id="MCW4589885.1"/>
    </source>
</evidence>
<accession>A0ABT3K3C1</accession>
<protein>
    <submittedName>
        <fullName evidence="2">HAD-IIIC family phosphatase</fullName>
    </submittedName>
</protein>
<dbReference type="InterPro" id="IPR023214">
    <property type="entry name" value="HAD_sf"/>
</dbReference>